<dbReference type="HAMAP" id="MF_00598">
    <property type="entry name" value="Smg"/>
    <property type="match status" value="1"/>
</dbReference>
<organism evidence="2 3">
    <name type="scientific">Chromobacterium vaccinii</name>
    <dbReference type="NCBI Taxonomy" id="1108595"/>
    <lineage>
        <taxon>Bacteria</taxon>
        <taxon>Pseudomonadati</taxon>
        <taxon>Pseudomonadota</taxon>
        <taxon>Betaproteobacteria</taxon>
        <taxon>Neisseriales</taxon>
        <taxon>Chromobacteriaceae</taxon>
        <taxon>Chromobacterium</taxon>
    </lineage>
</organism>
<dbReference type="EMBL" id="CP017707">
    <property type="protein sequence ID" value="AOZ51365.1"/>
    <property type="molecule type" value="Genomic_DNA"/>
</dbReference>
<reference evidence="2 3" key="1">
    <citation type="submission" date="2016-10" db="EMBL/GenBank/DDBJ databases">
        <title>Chromobacterium muskegensis sp. nov., an insecticidal bacterium isolated from Sphagnum bogs.</title>
        <authorList>
            <person name="Sparks M.E."/>
            <person name="Blackburn M.B."/>
            <person name="Gundersen-Rindal D.E."/>
            <person name="Mitchell A."/>
            <person name="Farrar R."/>
            <person name="Kuhar D."/>
        </authorList>
    </citation>
    <scope>NUCLEOTIDE SEQUENCE [LARGE SCALE GENOMIC DNA]</scope>
    <source>
        <strain evidence="2 3">21-1</strain>
    </source>
</reference>
<dbReference type="AlphaFoldDB" id="A0A1D9LJB6"/>
<proteinExistence type="inferred from homology"/>
<evidence type="ECO:0000256" key="1">
    <source>
        <dbReference type="HAMAP-Rule" id="MF_00598"/>
    </source>
</evidence>
<gene>
    <name evidence="1" type="primary">smg</name>
    <name evidence="2" type="ORF">BKX93_16040</name>
</gene>
<sequence length="152" mass="16807">MFDVLTYLFEQYSDPAAFGDRGALTRQLNAVGFDDDDIGEALDWLDSVSETSVEPYLGADEGSSLRVYADSELEHLPPDVRGLIQFLEDNGALSPAQREMVIDRLLELDPEDLDVDTAKLLVLMVLWAQQAELPILLGEALLEAVHGEPTMQ</sequence>
<name>A0A1D9LJB6_9NEIS</name>
<dbReference type="RefSeq" id="WP_046157930.1">
    <property type="nucleotide sequence ID" value="NZ_CP017707.1"/>
</dbReference>
<dbReference type="Proteomes" id="UP000178776">
    <property type="component" value="Chromosome"/>
</dbReference>
<dbReference type="InterPro" id="IPR007456">
    <property type="entry name" value="Smg"/>
</dbReference>
<dbReference type="KEGG" id="cvc:BKX93_16040"/>
<dbReference type="PANTHER" id="PTHR38692">
    <property type="entry name" value="PROTEIN SMG"/>
    <property type="match status" value="1"/>
</dbReference>
<dbReference type="GeneID" id="68842718"/>
<comment type="similarity">
    <text evidence="1">Belongs to the Smg family.</text>
</comment>
<evidence type="ECO:0000313" key="3">
    <source>
        <dbReference type="Proteomes" id="UP000178776"/>
    </source>
</evidence>
<dbReference type="STRING" id="1108595.BKX93_16040"/>
<protein>
    <recommendedName>
        <fullName evidence="1">Protein Smg homolog</fullName>
    </recommendedName>
</protein>
<dbReference type="PANTHER" id="PTHR38692:SF1">
    <property type="entry name" value="PROTEIN SMG"/>
    <property type="match status" value="1"/>
</dbReference>
<accession>A0A1D9LJB6</accession>
<dbReference type="Pfam" id="PF04361">
    <property type="entry name" value="DUF494"/>
    <property type="match status" value="1"/>
</dbReference>
<evidence type="ECO:0000313" key="2">
    <source>
        <dbReference type="EMBL" id="AOZ51365.1"/>
    </source>
</evidence>